<keyword evidence="10" id="KW-1185">Reference proteome</keyword>
<evidence type="ECO:0000256" key="2">
    <source>
        <dbReference type="ARBA" id="ARBA00022505"/>
    </source>
</evidence>
<dbReference type="GO" id="GO:0030151">
    <property type="term" value="F:molybdenum ion binding"/>
    <property type="evidence" value="ECO:0007669"/>
    <property type="project" value="InterPro"/>
</dbReference>
<dbReference type="PANTHER" id="PTHR19372">
    <property type="entry name" value="SULFITE REDUCTASE"/>
    <property type="match status" value="1"/>
</dbReference>
<dbReference type="GO" id="GO:0043546">
    <property type="term" value="F:molybdopterin cofactor binding"/>
    <property type="evidence" value="ECO:0007669"/>
    <property type="project" value="InterPro"/>
</dbReference>
<dbReference type="InterPro" id="IPR008335">
    <property type="entry name" value="Mopterin_OxRdtase_euk"/>
</dbReference>
<keyword evidence="3" id="KW-0349">Heme</keyword>
<evidence type="ECO:0000256" key="6">
    <source>
        <dbReference type="ARBA" id="ARBA00023004"/>
    </source>
</evidence>
<comment type="cofactor">
    <cofactor evidence="1">
        <name>Mo-molybdopterin</name>
        <dbReference type="ChEBI" id="CHEBI:71302"/>
    </cofactor>
</comment>
<keyword evidence="4" id="KW-0479">Metal-binding</keyword>
<sequence>MNSSLTSMKIVRSTRRLWLAQTAALGATAYLGSTGWGQDSATQAAGSKLIVRQERPFNAEPGLPELVKNYFTPVEQFYVRSHGDVPTVDEKTFRLKISGLVNRELEFSVDQLKEKFDTHKVAATLTCAGNRRQEMSAIKKVAGVQWDAGAIGHATWTGALLSEVLKAAELKPEAKHVWFDGLDPIKEKDGSEAPFGGSIPLGKALAHEGRDLPSLLAHSMNDKPLTPAHGAPLRSLVPGFIGARSVKWLAKIVVSDRSSPNHYVAEAYKLIQTDDKEEVAKAEPIYEFPLNVAIGLPTDGVKLKAGRQEISGYVLPSGTPNSFCQEIELSVDNGRNWRSVKTLASDPITAASTFSWRLWTANVDILKGRQTLIARAVDTAGKSTPEQGPWNLKGYMYNAWHRVRVEGV</sequence>
<keyword evidence="6" id="KW-0408">Iron</keyword>
<feature type="domain" description="Moybdenum cofactor oxidoreductase dimerisation" evidence="8">
    <location>
        <begin position="284"/>
        <end position="406"/>
    </location>
</feature>
<dbReference type="SUPFAM" id="SSF81296">
    <property type="entry name" value="E set domains"/>
    <property type="match status" value="1"/>
</dbReference>
<evidence type="ECO:0000256" key="1">
    <source>
        <dbReference type="ARBA" id="ARBA00001924"/>
    </source>
</evidence>
<dbReference type="GO" id="GO:0008482">
    <property type="term" value="F:sulfite oxidase activity"/>
    <property type="evidence" value="ECO:0007669"/>
    <property type="project" value="TreeGrafter"/>
</dbReference>
<evidence type="ECO:0000259" key="8">
    <source>
        <dbReference type="Pfam" id="PF03404"/>
    </source>
</evidence>
<dbReference type="Gene3D" id="2.60.40.650">
    <property type="match status" value="1"/>
</dbReference>
<evidence type="ECO:0000256" key="4">
    <source>
        <dbReference type="ARBA" id="ARBA00022723"/>
    </source>
</evidence>
<dbReference type="InterPro" id="IPR014756">
    <property type="entry name" value="Ig_E-set"/>
</dbReference>
<protein>
    <submittedName>
        <fullName evidence="9">TMAO/DMSO reductase</fullName>
    </submittedName>
</protein>
<dbReference type="RefSeq" id="WP_145088838.1">
    <property type="nucleotide sequence ID" value="NZ_CP036274.1"/>
</dbReference>
<organism evidence="9 10">
    <name type="scientific">Anatilimnocola aggregata</name>
    <dbReference type="NCBI Taxonomy" id="2528021"/>
    <lineage>
        <taxon>Bacteria</taxon>
        <taxon>Pseudomonadati</taxon>
        <taxon>Planctomycetota</taxon>
        <taxon>Planctomycetia</taxon>
        <taxon>Pirellulales</taxon>
        <taxon>Pirellulaceae</taxon>
        <taxon>Anatilimnocola</taxon>
    </lineage>
</organism>
<evidence type="ECO:0000256" key="5">
    <source>
        <dbReference type="ARBA" id="ARBA00023002"/>
    </source>
</evidence>
<dbReference type="InterPro" id="IPR005066">
    <property type="entry name" value="MoCF_OxRdtse_dimer"/>
</dbReference>
<evidence type="ECO:0000259" key="7">
    <source>
        <dbReference type="Pfam" id="PF00174"/>
    </source>
</evidence>
<dbReference type="Proteomes" id="UP000315017">
    <property type="component" value="Chromosome"/>
</dbReference>
<evidence type="ECO:0000256" key="3">
    <source>
        <dbReference type="ARBA" id="ARBA00022617"/>
    </source>
</evidence>
<dbReference type="FunFam" id="3.90.420.10:FF:000002">
    <property type="entry name" value="sulfite oxidase, mitochondrial"/>
    <property type="match status" value="1"/>
</dbReference>
<dbReference type="InterPro" id="IPR022407">
    <property type="entry name" value="OxRdtase_Mopterin_BS"/>
</dbReference>
<dbReference type="Gene3D" id="3.90.420.10">
    <property type="entry name" value="Oxidoreductase, molybdopterin-binding domain"/>
    <property type="match status" value="1"/>
</dbReference>
<dbReference type="PRINTS" id="PR00407">
    <property type="entry name" value="EUMOPTERIN"/>
</dbReference>
<proteinExistence type="predicted"/>
<dbReference type="InterPro" id="IPR036374">
    <property type="entry name" value="OxRdtase_Mopterin-bd_sf"/>
</dbReference>
<dbReference type="Pfam" id="PF03404">
    <property type="entry name" value="Mo-co_dimer"/>
    <property type="match status" value="1"/>
</dbReference>
<keyword evidence="2" id="KW-0500">Molybdenum</keyword>
<dbReference type="PANTHER" id="PTHR19372:SF7">
    <property type="entry name" value="SULFITE OXIDASE, MITOCHONDRIAL"/>
    <property type="match status" value="1"/>
</dbReference>
<feature type="domain" description="Oxidoreductase molybdopterin-binding" evidence="7">
    <location>
        <begin position="82"/>
        <end position="263"/>
    </location>
</feature>
<dbReference type="AlphaFoldDB" id="A0A517YBV8"/>
<accession>A0A517YBV8</accession>
<dbReference type="GO" id="GO:0020037">
    <property type="term" value="F:heme binding"/>
    <property type="evidence" value="ECO:0007669"/>
    <property type="project" value="TreeGrafter"/>
</dbReference>
<gene>
    <name evidence="9" type="ORF">ETAA8_28150</name>
</gene>
<dbReference type="GO" id="GO:0006790">
    <property type="term" value="P:sulfur compound metabolic process"/>
    <property type="evidence" value="ECO:0007669"/>
    <property type="project" value="TreeGrafter"/>
</dbReference>
<dbReference type="Pfam" id="PF00174">
    <property type="entry name" value="Oxidored_molyb"/>
    <property type="match status" value="1"/>
</dbReference>
<dbReference type="SUPFAM" id="SSF56524">
    <property type="entry name" value="Oxidoreductase molybdopterin-binding domain"/>
    <property type="match status" value="1"/>
</dbReference>
<dbReference type="EMBL" id="CP036274">
    <property type="protein sequence ID" value="QDU27725.1"/>
    <property type="molecule type" value="Genomic_DNA"/>
</dbReference>
<evidence type="ECO:0000313" key="9">
    <source>
        <dbReference type="EMBL" id="QDU27725.1"/>
    </source>
</evidence>
<evidence type="ECO:0000313" key="10">
    <source>
        <dbReference type="Proteomes" id="UP000315017"/>
    </source>
</evidence>
<dbReference type="InterPro" id="IPR000572">
    <property type="entry name" value="OxRdtase_Mopterin-bd_dom"/>
</dbReference>
<name>A0A517YBV8_9BACT</name>
<reference evidence="9 10" key="1">
    <citation type="submission" date="2019-02" db="EMBL/GenBank/DDBJ databases">
        <title>Deep-cultivation of Planctomycetes and their phenomic and genomic characterization uncovers novel biology.</title>
        <authorList>
            <person name="Wiegand S."/>
            <person name="Jogler M."/>
            <person name="Boedeker C."/>
            <person name="Pinto D."/>
            <person name="Vollmers J."/>
            <person name="Rivas-Marin E."/>
            <person name="Kohn T."/>
            <person name="Peeters S.H."/>
            <person name="Heuer A."/>
            <person name="Rast P."/>
            <person name="Oberbeckmann S."/>
            <person name="Bunk B."/>
            <person name="Jeske O."/>
            <person name="Meyerdierks A."/>
            <person name="Storesund J.E."/>
            <person name="Kallscheuer N."/>
            <person name="Luecker S."/>
            <person name="Lage O.M."/>
            <person name="Pohl T."/>
            <person name="Merkel B.J."/>
            <person name="Hornburger P."/>
            <person name="Mueller R.-W."/>
            <person name="Bruemmer F."/>
            <person name="Labrenz M."/>
            <person name="Spormann A.M."/>
            <person name="Op den Camp H."/>
            <person name="Overmann J."/>
            <person name="Amann R."/>
            <person name="Jetten M.S.M."/>
            <person name="Mascher T."/>
            <person name="Medema M.H."/>
            <person name="Devos D.P."/>
            <person name="Kaster A.-K."/>
            <person name="Ovreas L."/>
            <person name="Rohde M."/>
            <person name="Galperin M.Y."/>
            <person name="Jogler C."/>
        </authorList>
    </citation>
    <scope>NUCLEOTIDE SEQUENCE [LARGE SCALE GENOMIC DNA]</scope>
    <source>
        <strain evidence="9 10">ETA_A8</strain>
    </source>
</reference>
<dbReference type="PROSITE" id="PS00559">
    <property type="entry name" value="MOLYBDOPTERIN_EUK"/>
    <property type="match status" value="1"/>
</dbReference>
<dbReference type="KEGG" id="aagg:ETAA8_28150"/>
<dbReference type="OrthoDB" id="9778777at2"/>
<keyword evidence="5" id="KW-0560">Oxidoreductase</keyword>